<feature type="domain" description="ACB" evidence="2">
    <location>
        <begin position="2"/>
        <end position="88"/>
    </location>
</feature>
<accession>A0A061DBF3</accession>
<dbReference type="PANTHER" id="PTHR23310">
    <property type="entry name" value="ACYL-COA-BINDING PROTEIN, ACBP"/>
    <property type="match status" value="1"/>
</dbReference>
<sequence length="88" mass="9973">MSDTLFEAAVKFISNGTGFTATDEDKLSFYKYFKQATIGDCNIAKPGFFQLQQKYKWEAWDSVRGMAQEAAKAAYVALLDKLCPSWRN</sequence>
<name>A0A061DBF3_BABBI</name>
<dbReference type="SUPFAM" id="SSF47027">
    <property type="entry name" value="Acyl-CoA binding protein"/>
    <property type="match status" value="1"/>
</dbReference>
<dbReference type="EMBL" id="LK391710">
    <property type="protein sequence ID" value="CDR97863.1"/>
    <property type="molecule type" value="Genomic_DNA"/>
</dbReference>
<dbReference type="Pfam" id="PF00887">
    <property type="entry name" value="ACBP"/>
    <property type="match status" value="1"/>
</dbReference>
<dbReference type="VEuPathDB" id="PiroplasmaDB:BBBOND_0403510"/>
<dbReference type="OrthoDB" id="346910at2759"/>
<dbReference type="RefSeq" id="XP_012770049.1">
    <property type="nucleotide sequence ID" value="XM_012914595.1"/>
</dbReference>
<dbReference type="GO" id="GO:0006631">
    <property type="term" value="P:fatty acid metabolic process"/>
    <property type="evidence" value="ECO:0007669"/>
    <property type="project" value="TreeGrafter"/>
</dbReference>
<organism evidence="3 4">
    <name type="scientific">Babesia bigemina</name>
    <dbReference type="NCBI Taxonomy" id="5866"/>
    <lineage>
        <taxon>Eukaryota</taxon>
        <taxon>Sar</taxon>
        <taxon>Alveolata</taxon>
        <taxon>Apicomplexa</taxon>
        <taxon>Aconoidasida</taxon>
        <taxon>Piroplasmida</taxon>
        <taxon>Babesiidae</taxon>
        <taxon>Babesia</taxon>
    </lineage>
</organism>
<gene>
    <name evidence="3" type="ORF">BBBOND_0403510</name>
</gene>
<keyword evidence="4" id="KW-1185">Reference proteome</keyword>
<evidence type="ECO:0000313" key="4">
    <source>
        <dbReference type="Proteomes" id="UP000033188"/>
    </source>
</evidence>
<proteinExistence type="predicted"/>
<dbReference type="InterPro" id="IPR014352">
    <property type="entry name" value="FERM/acyl-CoA-bd_prot_sf"/>
</dbReference>
<dbReference type="Gene3D" id="1.20.80.10">
    <property type="match status" value="1"/>
</dbReference>
<dbReference type="GeneID" id="24566404"/>
<dbReference type="GO" id="GO:0000062">
    <property type="term" value="F:fatty-acyl-CoA binding"/>
    <property type="evidence" value="ECO:0007669"/>
    <property type="project" value="InterPro"/>
</dbReference>
<dbReference type="PANTHER" id="PTHR23310:SF115">
    <property type="entry name" value="ACB DOMAIN-CONTAINING PROTEIN"/>
    <property type="match status" value="1"/>
</dbReference>
<dbReference type="STRING" id="5866.A0A061DBF3"/>
<dbReference type="OMA" id="GDCNIPV"/>
<evidence type="ECO:0000313" key="3">
    <source>
        <dbReference type="EMBL" id="CDR97863.1"/>
    </source>
</evidence>
<evidence type="ECO:0000259" key="2">
    <source>
        <dbReference type="PROSITE" id="PS51228"/>
    </source>
</evidence>
<dbReference type="PROSITE" id="PS51228">
    <property type="entry name" value="ACB_2"/>
    <property type="match status" value="1"/>
</dbReference>
<protein>
    <submittedName>
        <fullName evidence="3">Acyl CoA binding protein, putative</fullName>
    </submittedName>
</protein>
<dbReference type="InterPro" id="IPR035984">
    <property type="entry name" value="Acyl-CoA-binding_sf"/>
</dbReference>
<dbReference type="KEGG" id="bbig:BBBOND_0403510"/>
<dbReference type="PRINTS" id="PR00689">
    <property type="entry name" value="ACOABINDINGP"/>
</dbReference>
<dbReference type="AlphaFoldDB" id="A0A061DBF3"/>
<dbReference type="InterPro" id="IPR000582">
    <property type="entry name" value="Acyl-CoA-binding_protein"/>
</dbReference>
<dbReference type="Proteomes" id="UP000033188">
    <property type="component" value="Chromosome 4"/>
</dbReference>
<reference evidence="4" key="1">
    <citation type="journal article" date="2014" name="Nucleic Acids Res.">
        <title>The evolutionary dynamics of variant antigen genes in Babesia reveal a history of genomic innovation underlying host-parasite interaction.</title>
        <authorList>
            <person name="Jackson A.P."/>
            <person name="Otto T.D."/>
            <person name="Darby A."/>
            <person name="Ramaprasad A."/>
            <person name="Xia D."/>
            <person name="Echaide I.E."/>
            <person name="Farber M."/>
            <person name="Gahlot S."/>
            <person name="Gamble J."/>
            <person name="Gupta D."/>
            <person name="Gupta Y."/>
            <person name="Jackson L."/>
            <person name="Malandrin L."/>
            <person name="Malas T.B."/>
            <person name="Moussa E."/>
            <person name="Nair M."/>
            <person name="Reid A.J."/>
            <person name="Sanders M."/>
            <person name="Sharma J."/>
            <person name="Tracey A."/>
            <person name="Quail M.A."/>
            <person name="Weir W."/>
            <person name="Wastling J.M."/>
            <person name="Hall N."/>
            <person name="Willadsen P."/>
            <person name="Lingelbach K."/>
            <person name="Shiels B."/>
            <person name="Tait A."/>
            <person name="Berriman M."/>
            <person name="Allred D.R."/>
            <person name="Pain A."/>
        </authorList>
    </citation>
    <scope>NUCLEOTIDE SEQUENCE [LARGE SCALE GENOMIC DNA]</scope>
    <source>
        <strain evidence="4">Bond</strain>
    </source>
</reference>
<evidence type="ECO:0000256" key="1">
    <source>
        <dbReference type="ARBA" id="ARBA00023121"/>
    </source>
</evidence>
<keyword evidence="1" id="KW-0446">Lipid-binding</keyword>